<dbReference type="EMBL" id="GL377586">
    <property type="protein sequence ID" value="EFJ25453.1"/>
    <property type="molecule type" value="Genomic_DNA"/>
</dbReference>
<evidence type="ECO:0000313" key="3">
    <source>
        <dbReference type="Proteomes" id="UP000001514"/>
    </source>
</evidence>
<reference evidence="2 3" key="1">
    <citation type="journal article" date="2011" name="Science">
        <title>The Selaginella genome identifies genetic changes associated with the evolution of vascular plants.</title>
        <authorList>
            <person name="Banks J.A."/>
            <person name="Nishiyama T."/>
            <person name="Hasebe M."/>
            <person name="Bowman J.L."/>
            <person name="Gribskov M."/>
            <person name="dePamphilis C."/>
            <person name="Albert V.A."/>
            <person name="Aono N."/>
            <person name="Aoyama T."/>
            <person name="Ambrose B.A."/>
            <person name="Ashton N.W."/>
            <person name="Axtell M.J."/>
            <person name="Barker E."/>
            <person name="Barker M.S."/>
            <person name="Bennetzen J.L."/>
            <person name="Bonawitz N.D."/>
            <person name="Chapple C."/>
            <person name="Cheng C."/>
            <person name="Correa L.G."/>
            <person name="Dacre M."/>
            <person name="DeBarry J."/>
            <person name="Dreyer I."/>
            <person name="Elias M."/>
            <person name="Engstrom E.M."/>
            <person name="Estelle M."/>
            <person name="Feng L."/>
            <person name="Finet C."/>
            <person name="Floyd S.K."/>
            <person name="Frommer W.B."/>
            <person name="Fujita T."/>
            <person name="Gramzow L."/>
            <person name="Gutensohn M."/>
            <person name="Harholt J."/>
            <person name="Hattori M."/>
            <person name="Heyl A."/>
            <person name="Hirai T."/>
            <person name="Hiwatashi Y."/>
            <person name="Ishikawa M."/>
            <person name="Iwata M."/>
            <person name="Karol K.G."/>
            <person name="Koehler B."/>
            <person name="Kolukisaoglu U."/>
            <person name="Kubo M."/>
            <person name="Kurata T."/>
            <person name="Lalonde S."/>
            <person name="Li K."/>
            <person name="Li Y."/>
            <person name="Litt A."/>
            <person name="Lyons E."/>
            <person name="Manning G."/>
            <person name="Maruyama T."/>
            <person name="Michael T.P."/>
            <person name="Mikami K."/>
            <person name="Miyazaki S."/>
            <person name="Morinaga S."/>
            <person name="Murata T."/>
            <person name="Mueller-Roeber B."/>
            <person name="Nelson D.R."/>
            <person name="Obara M."/>
            <person name="Oguri Y."/>
            <person name="Olmstead R.G."/>
            <person name="Onodera N."/>
            <person name="Petersen B.L."/>
            <person name="Pils B."/>
            <person name="Prigge M."/>
            <person name="Rensing S.A."/>
            <person name="Riano-Pachon D.M."/>
            <person name="Roberts A.W."/>
            <person name="Sato Y."/>
            <person name="Scheller H.V."/>
            <person name="Schulz B."/>
            <person name="Schulz C."/>
            <person name="Shakirov E.V."/>
            <person name="Shibagaki N."/>
            <person name="Shinohara N."/>
            <person name="Shippen D.E."/>
            <person name="Soerensen I."/>
            <person name="Sotooka R."/>
            <person name="Sugimoto N."/>
            <person name="Sugita M."/>
            <person name="Sumikawa N."/>
            <person name="Tanurdzic M."/>
            <person name="Theissen G."/>
            <person name="Ulvskov P."/>
            <person name="Wakazuki S."/>
            <person name="Weng J.K."/>
            <person name="Willats W.W."/>
            <person name="Wipf D."/>
            <person name="Wolf P.G."/>
            <person name="Yang L."/>
            <person name="Zimmer A.D."/>
            <person name="Zhu Q."/>
            <person name="Mitros T."/>
            <person name="Hellsten U."/>
            <person name="Loque D."/>
            <person name="Otillar R."/>
            <person name="Salamov A."/>
            <person name="Schmutz J."/>
            <person name="Shapiro H."/>
            <person name="Lindquist E."/>
            <person name="Lucas S."/>
            <person name="Rokhsar D."/>
            <person name="Grigoriev I.V."/>
        </authorList>
    </citation>
    <scope>NUCLEOTIDE SEQUENCE [LARGE SCALE GENOMIC DNA]</scope>
</reference>
<feature type="region of interest" description="Disordered" evidence="1">
    <location>
        <begin position="19"/>
        <end position="44"/>
    </location>
</feature>
<organism evidence="3">
    <name type="scientific">Selaginella moellendorffii</name>
    <name type="common">Spikemoss</name>
    <dbReference type="NCBI Taxonomy" id="88036"/>
    <lineage>
        <taxon>Eukaryota</taxon>
        <taxon>Viridiplantae</taxon>
        <taxon>Streptophyta</taxon>
        <taxon>Embryophyta</taxon>
        <taxon>Tracheophyta</taxon>
        <taxon>Lycopodiopsida</taxon>
        <taxon>Selaginellales</taxon>
        <taxon>Selaginellaceae</taxon>
        <taxon>Selaginella</taxon>
    </lineage>
</organism>
<gene>
    <name evidence="2" type="ORF">SELMODRAFT_413517</name>
</gene>
<proteinExistence type="predicted"/>
<dbReference type="KEGG" id="smo:SELMODRAFT_413517"/>
<keyword evidence="3" id="KW-1185">Reference proteome</keyword>
<sequence>MAAASTATRYVMKLYPDEDEKKRLEKKRRKQRQSHGYPAKRKNLGKKPTEVALDDLDSWESYLRAMLIAAYLKVEEEWEDVDEKKEALNTILCCCPVDRELQMKTLLNRKITKILDEEFAPICDLARRSMDGDKIEPALFLKATEMLHKLRDFFPTKMKVLAGSPYDGRASNVCGEALDNLLAQMKHAAKFRHLGATVDEKDEKDEKEK</sequence>
<dbReference type="Gramene" id="EFJ25453">
    <property type="protein sequence ID" value="EFJ25453"/>
    <property type="gene ID" value="SELMODRAFT_413517"/>
</dbReference>
<evidence type="ECO:0000256" key="1">
    <source>
        <dbReference type="SAM" id="MobiDB-lite"/>
    </source>
</evidence>
<protein>
    <submittedName>
        <fullName evidence="2">Uncharacterized protein</fullName>
    </submittedName>
</protein>
<dbReference type="HOGENOM" id="CLU_1296290_0_0_1"/>
<evidence type="ECO:0000313" key="2">
    <source>
        <dbReference type="EMBL" id="EFJ25453.1"/>
    </source>
</evidence>
<dbReference type="InParanoid" id="D8RQI5"/>
<accession>D8RQI5</accession>
<dbReference type="Proteomes" id="UP000001514">
    <property type="component" value="Unassembled WGS sequence"/>
</dbReference>
<feature type="compositionally biased region" description="Basic residues" evidence="1">
    <location>
        <begin position="24"/>
        <end position="44"/>
    </location>
</feature>
<dbReference type="AlphaFoldDB" id="D8RQI5"/>
<name>D8RQI5_SELML</name>